<name>A0A644WQS1_9ZZZZ</name>
<evidence type="ECO:0008006" key="2">
    <source>
        <dbReference type="Google" id="ProtNLM"/>
    </source>
</evidence>
<dbReference type="AlphaFoldDB" id="A0A644WQS1"/>
<sequence>MPLVKIETIKGRDRKFLLLLIDSVMNSVQSVLALPADDRNIRLIEYDQELFVMKEPYKYLIEITLFSGRTLNTRKALYANIVSTLEEKAGIRKEEVFIVLNEQPPENWGVRGGTAASDIILDFKVEI</sequence>
<proteinExistence type="predicted"/>
<dbReference type="Gene3D" id="3.30.429.10">
    <property type="entry name" value="Macrophage Migration Inhibitory Factor"/>
    <property type="match status" value="1"/>
</dbReference>
<dbReference type="InterPro" id="IPR014347">
    <property type="entry name" value="Tautomerase/MIF_sf"/>
</dbReference>
<dbReference type="PANTHER" id="PTHR38460">
    <property type="entry name" value="TAUTOMERASE YOLI-RELATED"/>
    <property type="match status" value="1"/>
</dbReference>
<evidence type="ECO:0000313" key="1">
    <source>
        <dbReference type="EMBL" id="MPM06082.1"/>
    </source>
</evidence>
<dbReference type="SUPFAM" id="SSF55331">
    <property type="entry name" value="Tautomerase/MIF"/>
    <property type="match status" value="1"/>
</dbReference>
<reference evidence="1" key="1">
    <citation type="submission" date="2019-08" db="EMBL/GenBank/DDBJ databases">
        <authorList>
            <person name="Kucharzyk K."/>
            <person name="Murdoch R.W."/>
            <person name="Higgins S."/>
            <person name="Loffler F."/>
        </authorList>
    </citation>
    <scope>NUCLEOTIDE SEQUENCE</scope>
</reference>
<protein>
    <recommendedName>
        <fullName evidence="2">4-oxalocrotonate tautomerase domain-containing protein</fullName>
    </recommendedName>
</protein>
<dbReference type="EMBL" id="VSSQ01001196">
    <property type="protein sequence ID" value="MPM06082.1"/>
    <property type="molecule type" value="Genomic_DNA"/>
</dbReference>
<gene>
    <name evidence="1" type="ORF">SDC9_52377</name>
</gene>
<accession>A0A644WQS1</accession>
<organism evidence="1">
    <name type="scientific">bioreactor metagenome</name>
    <dbReference type="NCBI Taxonomy" id="1076179"/>
    <lineage>
        <taxon>unclassified sequences</taxon>
        <taxon>metagenomes</taxon>
        <taxon>ecological metagenomes</taxon>
    </lineage>
</organism>
<comment type="caution">
    <text evidence="1">The sequence shown here is derived from an EMBL/GenBank/DDBJ whole genome shotgun (WGS) entry which is preliminary data.</text>
</comment>
<dbReference type="Pfam" id="PF14552">
    <property type="entry name" value="Tautomerase_2"/>
    <property type="match status" value="1"/>
</dbReference>
<dbReference type="PANTHER" id="PTHR38460:SF1">
    <property type="entry name" value="TAUTOMERASE YOLI-RELATED"/>
    <property type="match status" value="1"/>
</dbReference>
<dbReference type="InterPro" id="IPR037479">
    <property type="entry name" value="Tauto_MSAD"/>
</dbReference>